<keyword evidence="1" id="KW-0472">Membrane</keyword>
<dbReference type="OrthoDB" id="7021410at2"/>
<keyword evidence="3" id="KW-1185">Reference proteome</keyword>
<gene>
    <name evidence="2" type="ORF">BTO11_03930</name>
</gene>
<dbReference type="Proteomes" id="UP000239007">
    <property type="component" value="Unassembled WGS sequence"/>
</dbReference>
<dbReference type="Pfam" id="PF11157">
    <property type="entry name" value="DUF2937"/>
    <property type="match status" value="1"/>
</dbReference>
<dbReference type="InterPro" id="IPR022584">
    <property type="entry name" value="DUF2937"/>
</dbReference>
<accession>A0A2S7USB4</accession>
<dbReference type="RefSeq" id="WP_105051358.1">
    <property type="nucleotide sequence ID" value="NZ_BMYG01000010.1"/>
</dbReference>
<dbReference type="EMBL" id="MSCH01000003">
    <property type="protein sequence ID" value="PQJ52884.1"/>
    <property type="molecule type" value="Genomic_DNA"/>
</dbReference>
<evidence type="ECO:0000313" key="2">
    <source>
        <dbReference type="EMBL" id="PQJ52884.1"/>
    </source>
</evidence>
<keyword evidence="1" id="KW-1133">Transmembrane helix</keyword>
<evidence type="ECO:0000313" key="3">
    <source>
        <dbReference type="Proteomes" id="UP000239007"/>
    </source>
</evidence>
<reference evidence="2 3" key="1">
    <citation type="submission" date="2016-12" db="EMBL/GenBank/DDBJ databases">
        <title>Diversity of luminous bacteria.</title>
        <authorList>
            <person name="Yoshizawa S."/>
            <person name="Kogure K."/>
        </authorList>
    </citation>
    <scope>NUCLEOTIDE SEQUENCE [LARGE SCALE GENOMIC DNA]</scope>
    <source>
        <strain evidence="2 3">SA4-48</strain>
    </source>
</reference>
<proteinExistence type="predicted"/>
<comment type="caution">
    <text evidence="2">The sequence shown here is derived from an EMBL/GenBank/DDBJ whole genome shotgun (WGS) entry which is preliminary data.</text>
</comment>
<evidence type="ECO:0008006" key="4">
    <source>
        <dbReference type="Google" id="ProtNLM"/>
    </source>
</evidence>
<keyword evidence="1" id="KW-0812">Transmembrane</keyword>
<sequence length="164" mass="18615">MIGKLADKIIFGTALIIALQVPQLADHYQQFLSGLYESTKWQVDGYEATAKEHEYPDLRAMIAHHLENDDASVRTDAAQKLYTLELYDQLTNGVIIFNEGNLLDKAIYMFNPSRYGNLEKTVSNFKLGIPLTLNGIAFGVIVALLLNYLITLPFILWTRRKNHL</sequence>
<feature type="transmembrane region" description="Helical" evidence="1">
    <location>
        <begin position="136"/>
        <end position="157"/>
    </location>
</feature>
<protein>
    <recommendedName>
        <fullName evidence="4">DUF2937 domain-containing protein</fullName>
    </recommendedName>
</protein>
<evidence type="ECO:0000256" key="1">
    <source>
        <dbReference type="SAM" id="Phobius"/>
    </source>
</evidence>
<name>A0A2S7USB4_9GAMM</name>
<organism evidence="2 3">
    <name type="scientific">Psychrosphaera saromensis</name>
    <dbReference type="NCBI Taxonomy" id="716813"/>
    <lineage>
        <taxon>Bacteria</taxon>
        <taxon>Pseudomonadati</taxon>
        <taxon>Pseudomonadota</taxon>
        <taxon>Gammaproteobacteria</taxon>
        <taxon>Alteromonadales</taxon>
        <taxon>Pseudoalteromonadaceae</taxon>
        <taxon>Psychrosphaera</taxon>
    </lineage>
</organism>
<dbReference type="AlphaFoldDB" id="A0A2S7USB4"/>